<name>A0AA37SPG9_9BACT</name>
<keyword evidence="9" id="KW-1185">Reference proteome</keyword>
<dbReference type="EC" id="5.2.1.8" evidence="6"/>
<evidence type="ECO:0000256" key="5">
    <source>
        <dbReference type="PROSITE-ProRule" id="PRU00277"/>
    </source>
</evidence>
<keyword evidence="3 5" id="KW-0697">Rotamase</keyword>
<evidence type="ECO:0000259" key="7">
    <source>
        <dbReference type="PROSITE" id="PS50059"/>
    </source>
</evidence>
<feature type="domain" description="PPIase FKBP-type" evidence="7">
    <location>
        <begin position="63"/>
        <end position="149"/>
    </location>
</feature>
<comment type="similarity">
    <text evidence="2 6">Belongs to the FKBP-type PPIase family.</text>
</comment>
<dbReference type="GO" id="GO:0003755">
    <property type="term" value="F:peptidyl-prolyl cis-trans isomerase activity"/>
    <property type="evidence" value="ECO:0007669"/>
    <property type="project" value="UniProtKB-UniRule"/>
</dbReference>
<accession>A0AA37SPG9</accession>
<reference evidence="8" key="1">
    <citation type="journal article" date="2014" name="Int. J. Syst. Evol. Microbiol.">
        <title>Complete genome sequence of Corynebacterium casei LMG S-19264T (=DSM 44701T), isolated from a smear-ripened cheese.</title>
        <authorList>
            <consortium name="US DOE Joint Genome Institute (JGI-PGF)"/>
            <person name="Walter F."/>
            <person name="Albersmeier A."/>
            <person name="Kalinowski J."/>
            <person name="Ruckert C."/>
        </authorList>
    </citation>
    <scope>NUCLEOTIDE SEQUENCE</scope>
    <source>
        <strain evidence="8">NBRC 108769</strain>
    </source>
</reference>
<comment type="catalytic activity">
    <reaction evidence="1 5 6">
        <text>[protein]-peptidylproline (omega=180) = [protein]-peptidylproline (omega=0)</text>
        <dbReference type="Rhea" id="RHEA:16237"/>
        <dbReference type="Rhea" id="RHEA-COMP:10747"/>
        <dbReference type="Rhea" id="RHEA-COMP:10748"/>
        <dbReference type="ChEBI" id="CHEBI:83833"/>
        <dbReference type="ChEBI" id="CHEBI:83834"/>
        <dbReference type="EC" id="5.2.1.8"/>
    </reaction>
</comment>
<evidence type="ECO:0000256" key="6">
    <source>
        <dbReference type="RuleBase" id="RU003915"/>
    </source>
</evidence>
<dbReference type="PROSITE" id="PS51257">
    <property type="entry name" value="PROKAR_LIPOPROTEIN"/>
    <property type="match status" value="1"/>
</dbReference>
<dbReference type="PANTHER" id="PTHR43811">
    <property type="entry name" value="FKBP-TYPE PEPTIDYL-PROLYL CIS-TRANS ISOMERASE FKPA"/>
    <property type="match status" value="1"/>
</dbReference>
<dbReference type="InterPro" id="IPR046357">
    <property type="entry name" value="PPIase_dom_sf"/>
</dbReference>
<evidence type="ECO:0000256" key="4">
    <source>
        <dbReference type="ARBA" id="ARBA00023235"/>
    </source>
</evidence>
<dbReference type="AlphaFoldDB" id="A0AA37SPG9"/>
<evidence type="ECO:0000313" key="9">
    <source>
        <dbReference type="Proteomes" id="UP001156666"/>
    </source>
</evidence>
<sequence length="149" mass="16205">MKIYLPFLLLGLFLLTSCSKDKRSEDEIIAAFIDDNNLEGEFMQDGIFVSIENPTNGDHPTAASTVEVYYEGRYASDGEKFDGNLNSGSTATFPLSGVIPGWTKGIPYFGVGDKGWLILPSSQAYGSFPPGNIRSNAAMAFYVELVSIK</sequence>
<evidence type="ECO:0000256" key="3">
    <source>
        <dbReference type="ARBA" id="ARBA00023110"/>
    </source>
</evidence>
<dbReference type="InterPro" id="IPR001179">
    <property type="entry name" value="PPIase_FKBP_dom"/>
</dbReference>
<evidence type="ECO:0000256" key="2">
    <source>
        <dbReference type="ARBA" id="ARBA00006577"/>
    </source>
</evidence>
<evidence type="ECO:0000313" key="8">
    <source>
        <dbReference type="EMBL" id="GLR17732.1"/>
    </source>
</evidence>
<proteinExistence type="inferred from homology"/>
<dbReference type="Pfam" id="PF00254">
    <property type="entry name" value="FKBP_C"/>
    <property type="match status" value="1"/>
</dbReference>
<dbReference type="PROSITE" id="PS50059">
    <property type="entry name" value="FKBP_PPIASE"/>
    <property type="match status" value="1"/>
</dbReference>
<organism evidence="8 9">
    <name type="scientific">Portibacter lacus</name>
    <dbReference type="NCBI Taxonomy" id="1099794"/>
    <lineage>
        <taxon>Bacteria</taxon>
        <taxon>Pseudomonadati</taxon>
        <taxon>Bacteroidota</taxon>
        <taxon>Saprospiria</taxon>
        <taxon>Saprospirales</taxon>
        <taxon>Haliscomenobacteraceae</taxon>
        <taxon>Portibacter</taxon>
    </lineage>
</organism>
<protein>
    <recommendedName>
        <fullName evidence="6">Peptidyl-prolyl cis-trans isomerase</fullName>
        <ecNumber evidence="6">5.2.1.8</ecNumber>
    </recommendedName>
</protein>
<keyword evidence="4 5" id="KW-0413">Isomerase</keyword>
<dbReference type="EMBL" id="BSOH01000014">
    <property type="protein sequence ID" value="GLR17732.1"/>
    <property type="molecule type" value="Genomic_DNA"/>
</dbReference>
<dbReference type="Gene3D" id="3.10.50.40">
    <property type="match status" value="1"/>
</dbReference>
<dbReference type="Proteomes" id="UP001156666">
    <property type="component" value="Unassembled WGS sequence"/>
</dbReference>
<dbReference type="RefSeq" id="WP_235291408.1">
    <property type="nucleotide sequence ID" value="NZ_BSOH01000014.1"/>
</dbReference>
<dbReference type="SUPFAM" id="SSF54534">
    <property type="entry name" value="FKBP-like"/>
    <property type="match status" value="1"/>
</dbReference>
<dbReference type="PANTHER" id="PTHR43811:SF57">
    <property type="entry name" value="FKBP-TYPE PEPTIDYL-PROLYL CIS-TRANS ISOMERASE FKPA-RELATED"/>
    <property type="match status" value="1"/>
</dbReference>
<comment type="caution">
    <text evidence="8">The sequence shown here is derived from an EMBL/GenBank/DDBJ whole genome shotgun (WGS) entry which is preliminary data.</text>
</comment>
<reference evidence="8" key="2">
    <citation type="submission" date="2023-01" db="EMBL/GenBank/DDBJ databases">
        <title>Draft genome sequence of Portibacter lacus strain NBRC 108769.</title>
        <authorList>
            <person name="Sun Q."/>
            <person name="Mori K."/>
        </authorList>
    </citation>
    <scope>NUCLEOTIDE SEQUENCE</scope>
    <source>
        <strain evidence="8">NBRC 108769</strain>
    </source>
</reference>
<gene>
    <name evidence="8" type="ORF">GCM10007940_23470</name>
</gene>
<evidence type="ECO:0000256" key="1">
    <source>
        <dbReference type="ARBA" id="ARBA00000971"/>
    </source>
</evidence>